<organism evidence="2 3">
    <name type="scientific">Luedemannella helvata</name>
    <dbReference type="NCBI Taxonomy" id="349315"/>
    <lineage>
        <taxon>Bacteria</taxon>
        <taxon>Bacillati</taxon>
        <taxon>Actinomycetota</taxon>
        <taxon>Actinomycetes</taxon>
        <taxon>Micromonosporales</taxon>
        <taxon>Micromonosporaceae</taxon>
        <taxon>Luedemannella</taxon>
    </lineage>
</organism>
<keyword evidence="3" id="KW-1185">Reference proteome</keyword>
<feature type="region of interest" description="Disordered" evidence="1">
    <location>
        <begin position="146"/>
        <end position="165"/>
    </location>
</feature>
<sequence>MDGWDRYDERVTAVVRRHGWFVQYVLGDTCASPECGCAKTGQPAYAYSIGLHGLGHPELLIFGVPPETAGGVINVLGRRVRAGEILIPGELVTFDEWTHRVRPEVVPDAEGIVLGANRYYRRPPGRSVPVLQLSYDDRAGLFPWEPGHAAPSLQPRPGTFPPPSS</sequence>
<evidence type="ECO:0000313" key="2">
    <source>
        <dbReference type="EMBL" id="GAA1752050.1"/>
    </source>
</evidence>
<gene>
    <name evidence="2" type="ORF">GCM10009681_23800</name>
</gene>
<protein>
    <recommendedName>
        <fullName evidence="4">DUF4262 domain-containing protein</fullName>
    </recommendedName>
</protein>
<dbReference type="InterPro" id="IPR025358">
    <property type="entry name" value="DUF4262"/>
</dbReference>
<dbReference type="EMBL" id="BAAALS010000009">
    <property type="protein sequence ID" value="GAA1752050.1"/>
    <property type="molecule type" value="Genomic_DNA"/>
</dbReference>
<name>A0ABN2KAX9_9ACTN</name>
<dbReference type="Proteomes" id="UP001500655">
    <property type="component" value="Unassembled WGS sequence"/>
</dbReference>
<evidence type="ECO:0000313" key="3">
    <source>
        <dbReference type="Proteomes" id="UP001500655"/>
    </source>
</evidence>
<dbReference type="Pfam" id="PF14081">
    <property type="entry name" value="DUF4262"/>
    <property type="match status" value="1"/>
</dbReference>
<evidence type="ECO:0000256" key="1">
    <source>
        <dbReference type="SAM" id="MobiDB-lite"/>
    </source>
</evidence>
<accession>A0ABN2KAX9</accession>
<comment type="caution">
    <text evidence="2">The sequence shown here is derived from an EMBL/GenBank/DDBJ whole genome shotgun (WGS) entry which is preliminary data.</text>
</comment>
<dbReference type="RefSeq" id="WP_344080098.1">
    <property type="nucleotide sequence ID" value="NZ_BAAALS010000009.1"/>
</dbReference>
<evidence type="ECO:0008006" key="4">
    <source>
        <dbReference type="Google" id="ProtNLM"/>
    </source>
</evidence>
<reference evidence="3" key="1">
    <citation type="journal article" date="2019" name="Int. J. Syst. Evol. Microbiol.">
        <title>The Global Catalogue of Microorganisms (GCM) 10K type strain sequencing project: providing services to taxonomists for standard genome sequencing and annotation.</title>
        <authorList>
            <consortium name="The Broad Institute Genomics Platform"/>
            <consortium name="The Broad Institute Genome Sequencing Center for Infectious Disease"/>
            <person name="Wu L."/>
            <person name="Ma J."/>
        </authorList>
    </citation>
    <scope>NUCLEOTIDE SEQUENCE [LARGE SCALE GENOMIC DNA]</scope>
    <source>
        <strain evidence="3">JCM 13249</strain>
    </source>
</reference>
<proteinExistence type="predicted"/>